<keyword evidence="6" id="KW-0800">Toxin</keyword>
<dbReference type="Gene3D" id="3.40.50.1010">
    <property type="entry name" value="5'-nuclease"/>
    <property type="match status" value="1"/>
</dbReference>
<evidence type="ECO:0000256" key="5">
    <source>
        <dbReference type="ARBA" id="ARBA00022842"/>
    </source>
</evidence>
<dbReference type="InterPro" id="IPR002716">
    <property type="entry name" value="PIN_dom"/>
</dbReference>
<dbReference type="HAMAP" id="MF_00265">
    <property type="entry name" value="VapC_Nob1"/>
    <property type="match status" value="1"/>
</dbReference>
<sequence>MIVIADTSALFAHFDADQDEHVRAQEVMAAERMVISPFVLAELDHLVHRDVGYRAAVLAVESLTDRIADGDYVLAAVSNDDLTAAARVRQRYADLRLDLADAVGVVIADNFGTNRIFTLDQRDFRAIVPLTSGFDSFTILPADRI</sequence>
<name>A0ABX6IK86_9ACTN</name>
<proteinExistence type="inferred from homology"/>
<keyword evidence="3 6" id="KW-0479">Metal-binding</keyword>
<accession>A0ABX6IK86</accession>
<dbReference type="Proteomes" id="UP001059836">
    <property type="component" value="Chromosome"/>
</dbReference>
<reference evidence="8" key="1">
    <citation type="journal article" date="2021" name="Nat. Microbiol.">
        <title>Cocultivation of an ultrasmall environmental parasitic bacterium with lytic ability against bacteria associated with wastewater foams.</title>
        <authorList>
            <person name="Batinovic S."/>
            <person name="Rose J.J.A."/>
            <person name="Ratcliffe J."/>
            <person name="Seviour R.J."/>
            <person name="Petrovski S."/>
        </authorList>
    </citation>
    <scope>NUCLEOTIDE SEQUENCE</scope>
    <source>
        <strain evidence="8">CON9</strain>
    </source>
</reference>
<feature type="binding site" evidence="6">
    <location>
        <position position="101"/>
    </location>
    <ligand>
        <name>Mg(2+)</name>
        <dbReference type="ChEBI" id="CHEBI:18420"/>
    </ligand>
</feature>
<dbReference type="SUPFAM" id="SSF88723">
    <property type="entry name" value="PIN domain-like"/>
    <property type="match status" value="1"/>
</dbReference>
<keyword evidence="2 6" id="KW-0540">Nuclease</keyword>
<gene>
    <name evidence="6" type="primary">vapC</name>
    <name evidence="8" type="ORF">GII31_17005</name>
</gene>
<dbReference type="InterPro" id="IPR022907">
    <property type="entry name" value="VapC_family"/>
</dbReference>
<feature type="binding site" evidence="6">
    <location>
        <position position="6"/>
    </location>
    <ligand>
        <name>Mg(2+)</name>
        <dbReference type="ChEBI" id="CHEBI:18420"/>
    </ligand>
</feature>
<evidence type="ECO:0000313" key="8">
    <source>
        <dbReference type="EMBL" id="QHN36318.1"/>
    </source>
</evidence>
<dbReference type="InterPro" id="IPR039018">
    <property type="entry name" value="VapC20-like"/>
</dbReference>
<keyword evidence="9" id="KW-1185">Reference proteome</keyword>
<comment type="similarity">
    <text evidence="6">Belongs to the PINc/VapC protein family.</text>
</comment>
<evidence type="ECO:0000256" key="6">
    <source>
        <dbReference type="HAMAP-Rule" id="MF_00265"/>
    </source>
</evidence>
<feature type="domain" description="PIN" evidence="7">
    <location>
        <begin position="4"/>
        <end position="126"/>
    </location>
</feature>
<comment type="cofactor">
    <cofactor evidence="6">
        <name>Mg(2+)</name>
        <dbReference type="ChEBI" id="CHEBI:18420"/>
    </cofactor>
</comment>
<keyword evidence="1 6" id="KW-1277">Toxin-antitoxin system</keyword>
<protein>
    <recommendedName>
        <fullName evidence="6">Ribonuclease VapC</fullName>
        <shortName evidence="6">RNase VapC</shortName>
        <ecNumber evidence="6">3.1.-.-</ecNumber>
    </recommendedName>
    <alternativeName>
        <fullName evidence="6">Toxin VapC</fullName>
    </alternativeName>
</protein>
<evidence type="ECO:0000256" key="4">
    <source>
        <dbReference type="ARBA" id="ARBA00022801"/>
    </source>
</evidence>
<keyword evidence="5 6" id="KW-0460">Magnesium</keyword>
<evidence type="ECO:0000313" key="9">
    <source>
        <dbReference type="Proteomes" id="UP001059836"/>
    </source>
</evidence>
<dbReference type="PANTHER" id="PTHR42188">
    <property type="entry name" value="23S RRNA-SPECIFIC ENDONUCLEASE VAPC20"/>
    <property type="match status" value="1"/>
</dbReference>
<dbReference type="EMBL" id="CP045809">
    <property type="protein sequence ID" value="QHN36318.1"/>
    <property type="molecule type" value="Genomic_DNA"/>
</dbReference>
<evidence type="ECO:0000256" key="2">
    <source>
        <dbReference type="ARBA" id="ARBA00022722"/>
    </source>
</evidence>
<dbReference type="EC" id="3.1.-.-" evidence="6"/>
<organism evidence="8 9">
    <name type="scientific">Gordonia pseudamarae</name>
    <dbReference type="NCBI Taxonomy" id="2831662"/>
    <lineage>
        <taxon>Bacteria</taxon>
        <taxon>Bacillati</taxon>
        <taxon>Actinomycetota</taxon>
        <taxon>Actinomycetes</taxon>
        <taxon>Mycobacteriales</taxon>
        <taxon>Gordoniaceae</taxon>
        <taxon>Gordonia</taxon>
    </lineage>
</organism>
<dbReference type="PANTHER" id="PTHR42188:SF1">
    <property type="entry name" value="23S RRNA-SPECIFIC ENDONUCLEASE VAPC20"/>
    <property type="match status" value="1"/>
</dbReference>
<dbReference type="Pfam" id="PF01850">
    <property type="entry name" value="PIN"/>
    <property type="match status" value="1"/>
</dbReference>
<evidence type="ECO:0000256" key="1">
    <source>
        <dbReference type="ARBA" id="ARBA00022649"/>
    </source>
</evidence>
<evidence type="ECO:0000259" key="7">
    <source>
        <dbReference type="Pfam" id="PF01850"/>
    </source>
</evidence>
<evidence type="ECO:0000256" key="3">
    <source>
        <dbReference type="ARBA" id="ARBA00022723"/>
    </source>
</evidence>
<dbReference type="RefSeq" id="WP_213244577.1">
    <property type="nucleotide sequence ID" value="NZ_CP045806.1"/>
</dbReference>
<dbReference type="InterPro" id="IPR029060">
    <property type="entry name" value="PIN-like_dom_sf"/>
</dbReference>
<comment type="function">
    <text evidence="6">Toxic component of a toxin-antitoxin (TA) system. An RNase.</text>
</comment>
<keyword evidence="4 6" id="KW-0378">Hydrolase</keyword>